<accession>A0A935K5P2</accession>
<dbReference type="AlphaFoldDB" id="A0A935K5P2"/>
<evidence type="ECO:0000313" key="2">
    <source>
        <dbReference type="Proteomes" id="UP000739411"/>
    </source>
</evidence>
<dbReference type="Pfam" id="PF02962">
    <property type="entry name" value="CHMI"/>
    <property type="match status" value="1"/>
</dbReference>
<dbReference type="InterPro" id="IPR014347">
    <property type="entry name" value="Tautomerase/MIF_sf"/>
</dbReference>
<dbReference type="GO" id="GO:0008704">
    <property type="term" value="F:5-carboxymethyl-2-hydroxymuconate delta-isomerase activity"/>
    <property type="evidence" value="ECO:0007669"/>
    <property type="project" value="InterPro"/>
</dbReference>
<comment type="caution">
    <text evidence="1">The sequence shown here is derived from an EMBL/GenBank/DDBJ whole genome shotgun (WGS) entry which is preliminary data.</text>
</comment>
<dbReference type="Proteomes" id="UP000739411">
    <property type="component" value="Unassembled WGS sequence"/>
</dbReference>
<dbReference type="PANTHER" id="PTHR37950:SF1">
    <property type="entry name" value="4-HYDROXYPHENYLACETATE CATABOLISM PROTEIN"/>
    <property type="match status" value="1"/>
</dbReference>
<dbReference type="SUPFAM" id="SSF55331">
    <property type="entry name" value="Tautomerase/MIF"/>
    <property type="match status" value="1"/>
</dbReference>
<evidence type="ECO:0000313" key="1">
    <source>
        <dbReference type="EMBL" id="MBK7417104.1"/>
    </source>
</evidence>
<dbReference type="CDD" id="cd00580">
    <property type="entry name" value="CHMI"/>
    <property type="match status" value="1"/>
</dbReference>
<dbReference type="PANTHER" id="PTHR37950">
    <property type="entry name" value="4-HYDROXYPHENYLACETATE CATABOLISM PROTEIN"/>
    <property type="match status" value="1"/>
</dbReference>
<dbReference type="InterPro" id="IPR004220">
    <property type="entry name" value="5-COMe_2-OHmuconate_Isoase"/>
</dbReference>
<protein>
    <submittedName>
        <fullName evidence="1">5-carboxymethyl-2-hydroxymuconate Delta-isomerase</fullName>
    </submittedName>
</protein>
<dbReference type="EMBL" id="JADJMS010000047">
    <property type="protein sequence ID" value="MBK7417104.1"/>
    <property type="molecule type" value="Genomic_DNA"/>
</dbReference>
<organism evidence="1 2">
    <name type="scientific">Candidatus Dechloromonas phosphorivorans</name>
    <dbReference type="NCBI Taxonomy" id="2899244"/>
    <lineage>
        <taxon>Bacteria</taxon>
        <taxon>Pseudomonadati</taxon>
        <taxon>Pseudomonadota</taxon>
        <taxon>Betaproteobacteria</taxon>
        <taxon>Rhodocyclales</taxon>
        <taxon>Azonexaceae</taxon>
        <taxon>Dechloromonas</taxon>
    </lineage>
</organism>
<dbReference type="Gene3D" id="3.30.429.10">
    <property type="entry name" value="Macrophage Migration Inhibitory Factor"/>
    <property type="match status" value="1"/>
</dbReference>
<proteinExistence type="predicted"/>
<reference evidence="1 2" key="1">
    <citation type="submission" date="2020-10" db="EMBL/GenBank/DDBJ databases">
        <title>Connecting structure to function with the recovery of over 1000 high-quality activated sludge metagenome-assembled genomes encoding full-length rRNA genes using long-read sequencing.</title>
        <authorList>
            <person name="Singleton C.M."/>
            <person name="Petriglieri F."/>
            <person name="Kristensen J.M."/>
            <person name="Kirkegaard R.H."/>
            <person name="Michaelsen T.Y."/>
            <person name="Andersen M.H."/>
            <person name="Karst S.M."/>
            <person name="Dueholm M.S."/>
            <person name="Nielsen P.H."/>
            <person name="Albertsen M."/>
        </authorList>
    </citation>
    <scope>NUCLEOTIDE SEQUENCE [LARGE SCALE GENOMIC DNA]</scope>
    <source>
        <strain evidence="1">EsbW_18-Q3-R4-48_BATAC.463</strain>
    </source>
</reference>
<sequence length="120" mass="12829">MPHLTLEYTRNLSGFEPAPALAAINHAMLDAGLFGEPDIKSRAQALDCYQVGVQALPRGFVHVRIALLAGRSADERQKLAAAVLAALKLTVNAENGAEIQLSVETVDLDRPSYAKVVIHG</sequence>
<gene>
    <name evidence="1" type="ORF">IPJ38_20355</name>
</gene>
<name>A0A935K5P2_9RHOO</name>